<evidence type="ECO:0000256" key="2">
    <source>
        <dbReference type="ARBA" id="ARBA00022741"/>
    </source>
</evidence>
<dbReference type="InterPro" id="IPR002611">
    <property type="entry name" value="IstB_ATP-bd"/>
</dbReference>
<dbReference type="PANTHER" id="PTHR30050:SF4">
    <property type="entry name" value="ATP-BINDING PROTEIN RV3427C IN INSERTION SEQUENCE-RELATED"/>
    <property type="match status" value="1"/>
</dbReference>
<dbReference type="InterPro" id="IPR027417">
    <property type="entry name" value="P-loop_NTPase"/>
</dbReference>
<dbReference type="InterPro" id="IPR003593">
    <property type="entry name" value="AAA+_ATPase"/>
</dbReference>
<sequence>MDIQHERILEACRQLRIDTMGEQYSMLAARAAANQLTFADFFEALLKSAMDAKHTRTKSMLLRTAGFPVLKTLEEFDFTFAHGVAKKSVLELSSMAFVERAENIVLLGPSGLGKTHLAIALGYIATQMGIKTRFISAADLVIALAAASRQDRLADFLKRNIMNPRLLIIDEVGYLPLGRDDANLFFQVIAKRYEKGSVIVTSNLPFGQWDQTFAGDQTLTAALLDRLLHHSHVLQIKGESYRLKDKRKAGVIRSRASESAEQQLEMHA</sequence>
<evidence type="ECO:0000256" key="3">
    <source>
        <dbReference type="ARBA" id="ARBA00022840"/>
    </source>
</evidence>
<dbReference type="PANTHER" id="PTHR30050">
    <property type="entry name" value="CHROMOSOMAL REPLICATION INITIATOR PROTEIN DNAA"/>
    <property type="match status" value="1"/>
</dbReference>
<gene>
    <name evidence="5" type="primary">istB</name>
    <name evidence="5" type="ORF">SAMEA3906486_04667</name>
</gene>
<dbReference type="PIRSF" id="PIRSF003073">
    <property type="entry name" value="DNAC_TnpB_IstB"/>
    <property type="match status" value="1"/>
</dbReference>
<evidence type="ECO:0000259" key="4">
    <source>
        <dbReference type="SMART" id="SM00382"/>
    </source>
</evidence>
<dbReference type="SUPFAM" id="SSF52540">
    <property type="entry name" value="P-loop containing nucleoside triphosphate hydrolases"/>
    <property type="match status" value="1"/>
</dbReference>
<keyword evidence="6" id="KW-1185">Reference proteome</keyword>
<dbReference type="RefSeq" id="WP_011516034.1">
    <property type="nucleotide sequence ID" value="NZ_FKIF01000009.1"/>
</dbReference>
<evidence type="ECO:0000313" key="5">
    <source>
        <dbReference type="EMBL" id="SAI73498.1"/>
    </source>
</evidence>
<dbReference type="GO" id="GO:0006260">
    <property type="term" value="P:DNA replication"/>
    <property type="evidence" value="ECO:0007669"/>
    <property type="project" value="TreeGrafter"/>
</dbReference>
<dbReference type="OrthoDB" id="9773429at2"/>
<comment type="similarity">
    <text evidence="1">Belongs to the IS21/IS1162 putative ATP-binding protein family.</text>
</comment>
<dbReference type="NCBIfam" id="NF006616">
    <property type="entry name" value="PRK09183.1"/>
    <property type="match status" value="1"/>
</dbReference>
<dbReference type="InterPro" id="IPR047661">
    <property type="entry name" value="IstB"/>
</dbReference>
<protein>
    <submittedName>
        <fullName evidence="5">Insertion sequence IS5376 ATP-binding protein</fullName>
    </submittedName>
</protein>
<organism evidence="5 6">
    <name type="scientific">Bordetella ansorpii</name>
    <dbReference type="NCBI Taxonomy" id="288768"/>
    <lineage>
        <taxon>Bacteria</taxon>
        <taxon>Pseudomonadati</taxon>
        <taxon>Pseudomonadota</taxon>
        <taxon>Betaproteobacteria</taxon>
        <taxon>Burkholderiales</taxon>
        <taxon>Alcaligenaceae</taxon>
        <taxon>Bordetella</taxon>
    </lineage>
</organism>
<dbReference type="InterPro" id="IPR028350">
    <property type="entry name" value="DNAC/IstB-like"/>
</dbReference>
<reference evidence="5 6" key="1">
    <citation type="submission" date="2016-04" db="EMBL/GenBank/DDBJ databases">
        <authorList>
            <consortium name="Pathogen Informatics"/>
        </authorList>
    </citation>
    <scope>NUCLEOTIDE SEQUENCE [LARGE SCALE GENOMIC DNA]</scope>
    <source>
        <strain evidence="5 6">H050680373</strain>
    </source>
</reference>
<proteinExistence type="inferred from homology"/>
<dbReference type="GO" id="GO:0005524">
    <property type="term" value="F:ATP binding"/>
    <property type="evidence" value="ECO:0007669"/>
    <property type="project" value="UniProtKB-KW"/>
</dbReference>
<evidence type="ECO:0000256" key="1">
    <source>
        <dbReference type="ARBA" id="ARBA00008059"/>
    </source>
</evidence>
<dbReference type="STRING" id="288768.SAMEA3906486_04667"/>
<keyword evidence="2" id="KW-0547">Nucleotide-binding</keyword>
<dbReference type="Pfam" id="PF01695">
    <property type="entry name" value="IstB_IS21"/>
    <property type="match status" value="1"/>
</dbReference>
<dbReference type="Gene3D" id="3.40.50.300">
    <property type="entry name" value="P-loop containing nucleotide triphosphate hydrolases"/>
    <property type="match status" value="1"/>
</dbReference>
<keyword evidence="3 5" id="KW-0067">ATP-binding</keyword>
<dbReference type="SMART" id="SM00382">
    <property type="entry name" value="AAA"/>
    <property type="match status" value="1"/>
</dbReference>
<accession>A0A157SSN4</accession>
<name>A0A157SSN4_9BORD</name>
<dbReference type="NCBIfam" id="NF038214">
    <property type="entry name" value="IS21_help_AAA"/>
    <property type="match status" value="1"/>
</dbReference>
<feature type="domain" description="AAA+ ATPase" evidence="4">
    <location>
        <begin position="100"/>
        <end position="237"/>
    </location>
</feature>
<dbReference type="Proteomes" id="UP000076848">
    <property type="component" value="Unassembled WGS sequence"/>
</dbReference>
<dbReference type="EMBL" id="FKIF01000009">
    <property type="protein sequence ID" value="SAI73498.1"/>
    <property type="molecule type" value="Genomic_DNA"/>
</dbReference>
<evidence type="ECO:0000313" key="6">
    <source>
        <dbReference type="Proteomes" id="UP000076848"/>
    </source>
</evidence>
<dbReference type="AlphaFoldDB" id="A0A157SSN4"/>
<dbReference type="CDD" id="cd00009">
    <property type="entry name" value="AAA"/>
    <property type="match status" value="1"/>
</dbReference>
<dbReference type="FunFam" id="3.40.50.300:FF:000606">
    <property type="entry name" value="IS100 transposase orfB"/>
    <property type="match status" value="1"/>
</dbReference>